<evidence type="ECO:0000313" key="1">
    <source>
        <dbReference type="Proteomes" id="UP000095286"/>
    </source>
</evidence>
<organism evidence="1 2">
    <name type="scientific">Rhabditophanes sp. KR3021</name>
    <dbReference type="NCBI Taxonomy" id="114890"/>
    <lineage>
        <taxon>Eukaryota</taxon>
        <taxon>Metazoa</taxon>
        <taxon>Ecdysozoa</taxon>
        <taxon>Nematoda</taxon>
        <taxon>Chromadorea</taxon>
        <taxon>Rhabditida</taxon>
        <taxon>Tylenchina</taxon>
        <taxon>Panagrolaimomorpha</taxon>
        <taxon>Strongyloidoidea</taxon>
        <taxon>Alloionematidae</taxon>
        <taxon>Rhabditophanes</taxon>
    </lineage>
</organism>
<protein>
    <submittedName>
        <fullName evidence="2">Transmembrane protein 65</fullName>
    </submittedName>
</protein>
<proteinExistence type="predicted"/>
<sequence>MTLLLRSNLIKNNELLRIVRKSYSLSVNNSRNSTTAACKLLENLRVQDEVEAKNLALHFDANERKLLIKAFQEEDKEDARQRENPTGNPRIFISKEDTKKLFLFNGLPFVGFGLFDNMIMILAGEYIDQQLGMIFTLSTMAAAALGNTISDIAGIGLAHYVENFVSRFGIRHPELTAEALNSKKSRYIVNAARAIGLVIGCTIGMFPLLFFDKH</sequence>
<dbReference type="Proteomes" id="UP000095286">
    <property type="component" value="Unplaced"/>
</dbReference>
<dbReference type="WBParaSite" id="RSKR_0000178600.1">
    <property type="protein sequence ID" value="RSKR_0000178600.1"/>
    <property type="gene ID" value="RSKR_0000178600"/>
</dbReference>
<reference evidence="2" key="1">
    <citation type="submission" date="2016-11" db="UniProtKB">
        <authorList>
            <consortium name="WormBaseParasite"/>
        </authorList>
    </citation>
    <scope>IDENTIFICATION</scope>
    <source>
        <strain evidence="2">KR3021</strain>
    </source>
</reference>
<name>A0AC35TKH5_9BILA</name>
<accession>A0AC35TKH5</accession>
<evidence type="ECO:0000313" key="2">
    <source>
        <dbReference type="WBParaSite" id="RSKR_0000178600.1"/>
    </source>
</evidence>